<feature type="domain" description="Tyr recombinase" evidence="2">
    <location>
        <begin position="1"/>
        <end position="181"/>
    </location>
</feature>
<evidence type="ECO:0000259" key="2">
    <source>
        <dbReference type="PROSITE" id="PS51898"/>
    </source>
</evidence>
<keyword evidence="1" id="KW-0233">DNA recombination</keyword>
<evidence type="ECO:0000313" key="4">
    <source>
        <dbReference type="Proteomes" id="UP001178322"/>
    </source>
</evidence>
<proteinExistence type="predicted"/>
<dbReference type="CDD" id="cd01192">
    <property type="entry name" value="INT_C_like_3"/>
    <property type="match status" value="1"/>
</dbReference>
<evidence type="ECO:0000256" key="1">
    <source>
        <dbReference type="ARBA" id="ARBA00023172"/>
    </source>
</evidence>
<protein>
    <submittedName>
        <fullName evidence="3">Site-specific integrase</fullName>
    </submittedName>
</protein>
<dbReference type="PANTHER" id="PTHR30349">
    <property type="entry name" value="PHAGE INTEGRASE-RELATED"/>
    <property type="match status" value="1"/>
</dbReference>
<evidence type="ECO:0000313" key="3">
    <source>
        <dbReference type="EMBL" id="WHY53850.1"/>
    </source>
</evidence>
<dbReference type="InterPro" id="IPR011010">
    <property type="entry name" value="DNA_brk_join_enz"/>
</dbReference>
<dbReference type="InterPro" id="IPR013762">
    <property type="entry name" value="Integrase-like_cat_sf"/>
</dbReference>
<dbReference type="Pfam" id="PF00589">
    <property type="entry name" value="Phage_integrase"/>
    <property type="match status" value="1"/>
</dbReference>
<reference evidence="3" key="1">
    <citation type="submission" date="2023-05" db="EMBL/GenBank/DDBJ databases">
        <title>Comparative genomics of Bacillaceae isolates and their secondary metabolite potential.</title>
        <authorList>
            <person name="Song L."/>
            <person name="Nielsen L.J."/>
            <person name="Mohite O."/>
            <person name="Xu X."/>
            <person name="Weber T."/>
            <person name="Kovacs A.T."/>
        </authorList>
    </citation>
    <scope>NUCLEOTIDE SEQUENCE</scope>
    <source>
        <strain evidence="3">LY1</strain>
    </source>
</reference>
<dbReference type="SUPFAM" id="SSF56349">
    <property type="entry name" value="DNA breaking-rejoining enzymes"/>
    <property type="match status" value="1"/>
</dbReference>
<dbReference type="GO" id="GO:0015074">
    <property type="term" value="P:DNA integration"/>
    <property type="evidence" value="ECO:0007669"/>
    <property type="project" value="InterPro"/>
</dbReference>
<dbReference type="RefSeq" id="WP_283872323.1">
    <property type="nucleotide sequence ID" value="NZ_CP126101.1"/>
</dbReference>
<accession>A0AAX3X1C6</accession>
<dbReference type="PANTHER" id="PTHR30349:SF82">
    <property type="entry name" value="INTEGRASE_RECOMBINASE YOEC-RELATED"/>
    <property type="match status" value="1"/>
</dbReference>
<dbReference type="Gene3D" id="1.10.443.10">
    <property type="entry name" value="Intergrase catalytic core"/>
    <property type="match status" value="1"/>
</dbReference>
<organism evidence="3 4">
    <name type="scientific">Lysinibacillus pakistanensis</name>
    <dbReference type="NCBI Taxonomy" id="759811"/>
    <lineage>
        <taxon>Bacteria</taxon>
        <taxon>Bacillati</taxon>
        <taxon>Bacillota</taxon>
        <taxon>Bacilli</taxon>
        <taxon>Bacillales</taxon>
        <taxon>Bacillaceae</taxon>
        <taxon>Lysinibacillus</taxon>
    </lineage>
</organism>
<dbReference type="PROSITE" id="PS51898">
    <property type="entry name" value="TYR_RECOMBINASE"/>
    <property type="match status" value="1"/>
</dbReference>
<dbReference type="GO" id="GO:0003677">
    <property type="term" value="F:DNA binding"/>
    <property type="evidence" value="ECO:0007669"/>
    <property type="project" value="InterPro"/>
</dbReference>
<name>A0AAX3X1C6_9BACI</name>
<dbReference type="InterPro" id="IPR002104">
    <property type="entry name" value="Integrase_catalytic"/>
</dbReference>
<dbReference type="AlphaFoldDB" id="A0AAX3X1C6"/>
<dbReference type="EMBL" id="CP126101">
    <property type="protein sequence ID" value="WHY53850.1"/>
    <property type="molecule type" value="Genomic_DNA"/>
</dbReference>
<dbReference type="GO" id="GO:0006310">
    <property type="term" value="P:DNA recombination"/>
    <property type="evidence" value="ECO:0007669"/>
    <property type="project" value="UniProtKB-KW"/>
</dbReference>
<gene>
    <name evidence="3" type="ORF">QNH24_11620</name>
</gene>
<sequence>MKFVEPIRDKAWLEEFTRYFENRSTRDYVLFMTGLHTGLRISDILDLRVRDVEGTHLMIEEQKTGKYKRIIITPALRKILNEYCEDKRRTEYLFPSRIKTRTGKAKPIDRTTAYKILKDAAKAIGYTEPIGTHSLRKTFGYTFYQKYKDIGALQKLFNHDKPTTTLFYIGAGQDDLDDKMTHLY</sequence>
<dbReference type="Proteomes" id="UP001178322">
    <property type="component" value="Chromosome"/>
</dbReference>
<dbReference type="InterPro" id="IPR050090">
    <property type="entry name" value="Tyrosine_recombinase_XerCD"/>
</dbReference>